<evidence type="ECO:0000313" key="5">
    <source>
        <dbReference type="Proteomes" id="UP001254165"/>
    </source>
</evidence>
<dbReference type="PANTHER" id="PTHR45228:SF1">
    <property type="entry name" value="CYCLIC DI-GMP PHOSPHODIESTERASE TM_0186"/>
    <property type="match status" value="1"/>
</dbReference>
<feature type="domain" description="HAMP" evidence="2">
    <location>
        <begin position="304"/>
        <end position="357"/>
    </location>
</feature>
<evidence type="ECO:0000259" key="3">
    <source>
        <dbReference type="PROSITE" id="PS51832"/>
    </source>
</evidence>
<dbReference type="SMART" id="SM00471">
    <property type="entry name" value="HDc"/>
    <property type="match status" value="1"/>
</dbReference>
<dbReference type="EMBL" id="JAUHMF010000002">
    <property type="protein sequence ID" value="MDT8898898.1"/>
    <property type="molecule type" value="Genomic_DNA"/>
</dbReference>
<name>A0ABU3NPX5_9CHLR</name>
<evidence type="ECO:0000259" key="2">
    <source>
        <dbReference type="PROSITE" id="PS50885"/>
    </source>
</evidence>
<keyword evidence="1" id="KW-0472">Membrane</keyword>
<keyword evidence="1" id="KW-1133">Transmembrane helix</keyword>
<sequence>MTLGQRVFLILVIVLFFTTAVAFAISRAIFLPQFDRLDHDYLHHRIERVLAALAAEQNRISASTADWAYWSDTYEFIQGSYPEYVNENLSPETFQGLQLNLMLFYDAQGRLAFARAVDLASLTESPITPSLAEQIGSVRYRLSPSDPLSEVQGIVLTEAGAILVSARYVLHSDRSGPSGGVYIAGRWLDATEWDRIAAWSGQNFNVWTLRDNLPAEVSQILTGVKDTSQPHVHLAPSPAPLVPPAELWAYLPLNDLWGEPALVLKIVHPRDVYLQGVTSLRTLGFLLLILEILLGGVILVYLQTRYGRRLNRLMNDVEAMRREGDLNRRLEVTGSDELATLASTINNLAKDLAVAQFSLQESNRSLQQSLAITQTSLERLNVLRQIDQTIASDIRLRDKLVTILNLIRDALHVGGVALLPGPHGSLALPAPVLSEGFPLPHVPWLYHLPSAWLEATITQRRVQVIQREDLLSLSHLADLNPHWLALAPLQARDHDYGMMLVLVSRQDKSPEPDDEWCTFLQSLALQTAIALENAQLLLTTEGLNAELKAAIEATLLGWSRALELRDRETQGHSERVVRLSLALGRRLGLQGQALDDLRYGALLHDIGKIGIPDSILLKPGPLTPEEWAIMRQHPQTAYDLLKDIPFLRRAVEILYAHHERWEGSGYPRGLKGEEIPLGARIFAVVDVWDALTSERPYRPAWPPQQARAYLQEQAGVLFDPQVVAVFLSLLDEELPPEEQPTVTTPA</sequence>
<dbReference type="InterPro" id="IPR003607">
    <property type="entry name" value="HD/PDEase_dom"/>
</dbReference>
<dbReference type="SUPFAM" id="SSF55781">
    <property type="entry name" value="GAF domain-like"/>
    <property type="match status" value="1"/>
</dbReference>
<organism evidence="4 5">
    <name type="scientific">Thermanaerothrix solaris</name>
    <dbReference type="NCBI Taxonomy" id="3058434"/>
    <lineage>
        <taxon>Bacteria</taxon>
        <taxon>Bacillati</taxon>
        <taxon>Chloroflexota</taxon>
        <taxon>Anaerolineae</taxon>
        <taxon>Anaerolineales</taxon>
        <taxon>Anaerolineaceae</taxon>
        <taxon>Thermanaerothrix</taxon>
    </lineage>
</organism>
<accession>A0ABU3NPX5</accession>
<keyword evidence="1" id="KW-0812">Transmembrane</keyword>
<dbReference type="Pfam" id="PF13487">
    <property type="entry name" value="HD_5"/>
    <property type="match status" value="1"/>
</dbReference>
<reference evidence="4 5" key="1">
    <citation type="submission" date="2023-07" db="EMBL/GenBank/DDBJ databases">
        <title>Novel species of Thermanaerothrix with wide hydrolytic capabilities.</title>
        <authorList>
            <person name="Zayulina K.S."/>
            <person name="Podosokorskaya O.A."/>
            <person name="Elcheninov A.G."/>
        </authorList>
    </citation>
    <scope>NUCLEOTIDE SEQUENCE [LARGE SCALE GENOMIC DNA]</scope>
    <source>
        <strain evidence="4 5">4228-RoL</strain>
    </source>
</reference>
<comment type="caution">
    <text evidence="4">The sequence shown here is derived from an EMBL/GenBank/DDBJ whole genome shotgun (WGS) entry which is preliminary data.</text>
</comment>
<dbReference type="PANTHER" id="PTHR45228">
    <property type="entry name" value="CYCLIC DI-GMP PHOSPHODIESTERASE TM_0186-RELATED"/>
    <property type="match status" value="1"/>
</dbReference>
<feature type="transmembrane region" description="Helical" evidence="1">
    <location>
        <begin position="283"/>
        <end position="302"/>
    </location>
</feature>
<dbReference type="Gene3D" id="6.10.340.10">
    <property type="match status" value="1"/>
</dbReference>
<dbReference type="InterPro" id="IPR007892">
    <property type="entry name" value="CHASE4"/>
</dbReference>
<dbReference type="CDD" id="cd06225">
    <property type="entry name" value="HAMP"/>
    <property type="match status" value="1"/>
</dbReference>
<feature type="domain" description="HD-GYP" evidence="3">
    <location>
        <begin position="547"/>
        <end position="742"/>
    </location>
</feature>
<protein>
    <submittedName>
        <fullName evidence="4">CHASE4 domain-containing protein</fullName>
    </submittedName>
</protein>
<dbReference type="Pfam" id="PF00672">
    <property type="entry name" value="HAMP"/>
    <property type="match status" value="1"/>
</dbReference>
<dbReference type="SUPFAM" id="SSF109604">
    <property type="entry name" value="HD-domain/PDEase-like"/>
    <property type="match status" value="1"/>
</dbReference>
<dbReference type="Gene3D" id="1.10.3210.10">
    <property type="entry name" value="Hypothetical protein af1432"/>
    <property type="match status" value="1"/>
</dbReference>
<keyword evidence="5" id="KW-1185">Reference proteome</keyword>
<dbReference type="InterPro" id="IPR029016">
    <property type="entry name" value="GAF-like_dom_sf"/>
</dbReference>
<dbReference type="Pfam" id="PF05228">
    <property type="entry name" value="CHASE4"/>
    <property type="match status" value="1"/>
</dbReference>
<gene>
    <name evidence="4" type="ORF">QYE77_11550</name>
</gene>
<proteinExistence type="predicted"/>
<dbReference type="Gene3D" id="3.30.450.40">
    <property type="match status" value="1"/>
</dbReference>
<dbReference type="InterPro" id="IPR052020">
    <property type="entry name" value="Cyclic_di-GMP/3'3'-cGAMP_PDE"/>
</dbReference>
<dbReference type="RefSeq" id="WP_315625567.1">
    <property type="nucleotide sequence ID" value="NZ_JAUHMF010000002.1"/>
</dbReference>
<dbReference type="PROSITE" id="PS50885">
    <property type="entry name" value="HAMP"/>
    <property type="match status" value="1"/>
</dbReference>
<dbReference type="Proteomes" id="UP001254165">
    <property type="component" value="Unassembled WGS sequence"/>
</dbReference>
<dbReference type="InterPro" id="IPR003660">
    <property type="entry name" value="HAMP_dom"/>
</dbReference>
<dbReference type="CDD" id="cd00077">
    <property type="entry name" value="HDc"/>
    <property type="match status" value="1"/>
</dbReference>
<dbReference type="PROSITE" id="PS51832">
    <property type="entry name" value="HD_GYP"/>
    <property type="match status" value="1"/>
</dbReference>
<dbReference type="InterPro" id="IPR037522">
    <property type="entry name" value="HD_GYP_dom"/>
</dbReference>
<evidence type="ECO:0000256" key="1">
    <source>
        <dbReference type="SAM" id="Phobius"/>
    </source>
</evidence>
<evidence type="ECO:0000313" key="4">
    <source>
        <dbReference type="EMBL" id="MDT8898898.1"/>
    </source>
</evidence>